<organism evidence="2 3">
    <name type="scientific">Dichomitus squalens (strain LYAD-421)</name>
    <name type="common">Western red white-rot fungus</name>
    <dbReference type="NCBI Taxonomy" id="732165"/>
    <lineage>
        <taxon>Eukaryota</taxon>
        <taxon>Fungi</taxon>
        <taxon>Dikarya</taxon>
        <taxon>Basidiomycota</taxon>
        <taxon>Agaricomycotina</taxon>
        <taxon>Agaricomycetes</taxon>
        <taxon>Polyporales</taxon>
        <taxon>Polyporaceae</taxon>
        <taxon>Dichomitus</taxon>
    </lineage>
</organism>
<protein>
    <submittedName>
        <fullName evidence="2">Uncharacterized protein</fullName>
    </submittedName>
</protein>
<evidence type="ECO:0000313" key="2">
    <source>
        <dbReference type="EMBL" id="EJF58114.1"/>
    </source>
</evidence>
<reference evidence="2 3" key="1">
    <citation type="journal article" date="2012" name="Science">
        <title>The Paleozoic origin of enzymatic lignin decomposition reconstructed from 31 fungal genomes.</title>
        <authorList>
            <person name="Floudas D."/>
            <person name="Binder M."/>
            <person name="Riley R."/>
            <person name="Barry K."/>
            <person name="Blanchette R.A."/>
            <person name="Henrissat B."/>
            <person name="Martinez A.T."/>
            <person name="Otillar R."/>
            <person name="Spatafora J.W."/>
            <person name="Yadav J.S."/>
            <person name="Aerts A."/>
            <person name="Benoit I."/>
            <person name="Boyd A."/>
            <person name="Carlson A."/>
            <person name="Copeland A."/>
            <person name="Coutinho P.M."/>
            <person name="de Vries R.P."/>
            <person name="Ferreira P."/>
            <person name="Findley K."/>
            <person name="Foster B."/>
            <person name="Gaskell J."/>
            <person name="Glotzer D."/>
            <person name="Gorecki P."/>
            <person name="Heitman J."/>
            <person name="Hesse C."/>
            <person name="Hori C."/>
            <person name="Igarashi K."/>
            <person name="Jurgens J.A."/>
            <person name="Kallen N."/>
            <person name="Kersten P."/>
            <person name="Kohler A."/>
            <person name="Kuees U."/>
            <person name="Kumar T.K.A."/>
            <person name="Kuo A."/>
            <person name="LaButti K."/>
            <person name="Larrondo L.F."/>
            <person name="Lindquist E."/>
            <person name="Ling A."/>
            <person name="Lombard V."/>
            <person name="Lucas S."/>
            <person name="Lundell T."/>
            <person name="Martin R."/>
            <person name="McLaughlin D.J."/>
            <person name="Morgenstern I."/>
            <person name="Morin E."/>
            <person name="Murat C."/>
            <person name="Nagy L.G."/>
            <person name="Nolan M."/>
            <person name="Ohm R.A."/>
            <person name="Patyshakuliyeva A."/>
            <person name="Rokas A."/>
            <person name="Ruiz-Duenas F.J."/>
            <person name="Sabat G."/>
            <person name="Salamov A."/>
            <person name="Samejima M."/>
            <person name="Schmutz J."/>
            <person name="Slot J.C."/>
            <person name="St John F."/>
            <person name="Stenlid J."/>
            <person name="Sun H."/>
            <person name="Sun S."/>
            <person name="Syed K."/>
            <person name="Tsang A."/>
            <person name="Wiebenga A."/>
            <person name="Young D."/>
            <person name="Pisabarro A."/>
            <person name="Eastwood D.C."/>
            <person name="Martin F."/>
            <person name="Cullen D."/>
            <person name="Grigoriev I.V."/>
            <person name="Hibbett D.S."/>
        </authorList>
    </citation>
    <scope>NUCLEOTIDE SEQUENCE [LARGE SCALE GENOMIC DNA]</scope>
    <source>
        <strain evidence="2 3">LYAD-421 SS1</strain>
    </source>
</reference>
<dbReference type="HOGENOM" id="CLU_2885733_0_0_1"/>
<evidence type="ECO:0000256" key="1">
    <source>
        <dbReference type="SAM" id="MobiDB-lite"/>
    </source>
</evidence>
<dbReference type="GeneID" id="18835886"/>
<dbReference type="Proteomes" id="UP000053319">
    <property type="component" value="Unassembled WGS sequence"/>
</dbReference>
<evidence type="ECO:0000313" key="3">
    <source>
        <dbReference type="Proteomes" id="UP000053319"/>
    </source>
</evidence>
<sequence length="63" mass="7129">MSSVVYDVRLPGEQVLEVRHVLDFPAKVDIEIKVKVAEPLGSNEIKPRHDATVRQLEKQHGAR</sequence>
<name>R7SPL0_DICSQ</name>
<feature type="compositionally biased region" description="Basic and acidic residues" evidence="1">
    <location>
        <begin position="45"/>
        <end position="63"/>
    </location>
</feature>
<dbReference type="KEGG" id="dsq:DICSQDRAFT_139606"/>
<feature type="region of interest" description="Disordered" evidence="1">
    <location>
        <begin position="41"/>
        <end position="63"/>
    </location>
</feature>
<dbReference type="EMBL" id="JH719439">
    <property type="protein sequence ID" value="EJF58114.1"/>
    <property type="molecule type" value="Genomic_DNA"/>
</dbReference>
<accession>R7SPL0</accession>
<gene>
    <name evidence="2" type="ORF">DICSQDRAFT_139606</name>
</gene>
<dbReference type="RefSeq" id="XP_007369076.1">
    <property type="nucleotide sequence ID" value="XM_007369014.1"/>
</dbReference>
<dbReference type="AlphaFoldDB" id="R7SPL0"/>
<proteinExistence type="predicted"/>